<proteinExistence type="predicted"/>
<protein>
    <recommendedName>
        <fullName evidence="3">DUF4145 domain-containing protein</fullName>
    </recommendedName>
</protein>
<dbReference type="RefSeq" id="WP_005424082.1">
    <property type="nucleotide sequence ID" value="NZ_JH584330.1"/>
</dbReference>
<reference evidence="1 2" key="1">
    <citation type="journal article" date="2012" name="J. Bacteriol.">
        <title>Draft Genome Sequence of Vibrio fischeri SR5, a Strain Isolated from the Light Organ of the Mediterranean Squid Sepiola robusta.</title>
        <authorList>
            <person name="Gyllborg M.C."/>
            <person name="Sahl J.W."/>
            <person name="Cronin D.C.III."/>
            <person name="Rasko D.A."/>
            <person name="Mandel M.J."/>
        </authorList>
    </citation>
    <scope>NUCLEOTIDE SEQUENCE [LARGE SCALE GENOMIC DNA]</scope>
    <source>
        <strain evidence="1 2">SR5</strain>
    </source>
</reference>
<evidence type="ECO:0000313" key="1">
    <source>
        <dbReference type="EMBL" id="EHN67936.1"/>
    </source>
</evidence>
<dbReference type="Proteomes" id="UP000004521">
    <property type="component" value="Unassembled WGS sequence"/>
</dbReference>
<organism evidence="1 2">
    <name type="scientific">Aliivibrio fischeri SR5</name>
    <dbReference type="NCBI Taxonomy" id="1088719"/>
    <lineage>
        <taxon>Bacteria</taxon>
        <taxon>Pseudomonadati</taxon>
        <taxon>Pseudomonadota</taxon>
        <taxon>Gammaproteobacteria</taxon>
        <taxon>Vibrionales</taxon>
        <taxon>Vibrionaceae</taxon>
        <taxon>Aliivibrio</taxon>
    </lineage>
</organism>
<comment type="caution">
    <text evidence="1">The sequence shown here is derived from an EMBL/GenBank/DDBJ whole genome shotgun (WGS) entry which is preliminary data.</text>
</comment>
<dbReference type="AlphaFoldDB" id="A0AAV3EM74"/>
<evidence type="ECO:0000313" key="2">
    <source>
        <dbReference type="Proteomes" id="UP000004521"/>
    </source>
</evidence>
<evidence type="ECO:0008006" key="3">
    <source>
        <dbReference type="Google" id="ProtNLM"/>
    </source>
</evidence>
<name>A0AAV3EM74_ALIFS</name>
<dbReference type="EMBL" id="AHIH01000016">
    <property type="protein sequence ID" value="EHN67936.1"/>
    <property type="molecule type" value="Genomic_DNA"/>
</dbReference>
<gene>
    <name evidence="1" type="ORF">VFSR5_2753</name>
</gene>
<sequence>MNIYEIESSFKDALFQEDDLGAVIRVHLHIESFVNEIIQALVPYPDELKPIRLDYFGKVNLLGALGVEPANLKVLLTLGKMRNNFAHNLNYQLDSSNVKNLYESLSLELKENLQKSHNNARNKQDFQSVEKFEKLSPKDQFVLIAVLVKIMLENLVNEVRENTL</sequence>
<accession>A0AAV3EM74</accession>